<dbReference type="OrthoDB" id="981083at2"/>
<evidence type="ECO:0008006" key="3">
    <source>
        <dbReference type="Google" id="ProtNLM"/>
    </source>
</evidence>
<dbReference type="EMBL" id="MSCK01000002">
    <property type="protein sequence ID" value="PQJ68765.1"/>
    <property type="molecule type" value="Genomic_DNA"/>
</dbReference>
<dbReference type="Proteomes" id="UP000247345">
    <property type="component" value="Unassembled WGS sequence"/>
</dbReference>
<dbReference type="CDD" id="cd07177">
    <property type="entry name" value="terB_like"/>
    <property type="match status" value="1"/>
</dbReference>
<dbReference type="AlphaFoldDB" id="A0A2P6C779"/>
<dbReference type="SUPFAM" id="SSF158682">
    <property type="entry name" value="TerB-like"/>
    <property type="match status" value="1"/>
</dbReference>
<proteinExistence type="predicted"/>
<gene>
    <name evidence="1" type="ORF">BTO14_12005</name>
</gene>
<protein>
    <recommendedName>
        <fullName evidence="3">Fructose 1,6-bisphosphatase</fullName>
    </recommendedName>
</protein>
<accession>A0A2P6C779</accession>
<comment type="caution">
    <text evidence="1">The sequence shown here is derived from an EMBL/GenBank/DDBJ whole genome shotgun (WGS) entry which is preliminary data.</text>
</comment>
<evidence type="ECO:0000313" key="1">
    <source>
        <dbReference type="EMBL" id="PQJ68765.1"/>
    </source>
</evidence>
<dbReference type="RefSeq" id="WP_105049708.1">
    <property type="nucleotide sequence ID" value="NZ_CP150661.1"/>
</dbReference>
<dbReference type="Gene3D" id="1.10.3680.10">
    <property type="entry name" value="TerB-like"/>
    <property type="match status" value="1"/>
</dbReference>
<dbReference type="InterPro" id="IPR029024">
    <property type="entry name" value="TerB-like"/>
</dbReference>
<organism evidence="1 2">
    <name type="scientific">Polaribacter butkevichii</name>
    <dbReference type="NCBI Taxonomy" id="218490"/>
    <lineage>
        <taxon>Bacteria</taxon>
        <taxon>Pseudomonadati</taxon>
        <taxon>Bacteroidota</taxon>
        <taxon>Flavobacteriia</taxon>
        <taxon>Flavobacteriales</taxon>
        <taxon>Flavobacteriaceae</taxon>
    </lineage>
</organism>
<name>A0A2P6C779_9FLAO</name>
<keyword evidence="2" id="KW-1185">Reference proteome</keyword>
<evidence type="ECO:0000313" key="2">
    <source>
        <dbReference type="Proteomes" id="UP000247345"/>
    </source>
</evidence>
<sequence>MAILDLYSKGKHQQEIGHFANIVKIAKVDGEITDNEKELLIRMGKNLNLTLDEFAVILNNPEKFPINAPVSYNDRIERLHRLTKMILVDGNAKLIEVQLMIKIAVGLHFSTDNVEKVCDEAIHLVLNENSLEDFTEAIKKVHNF</sequence>
<reference evidence="1 2" key="1">
    <citation type="submission" date="2016-12" db="EMBL/GenBank/DDBJ databases">
        <title>Trade-off between light-utilization and light-protection in marine flavobacteria.</title>
        <authorList>
            <person name="Kumagai Y."/>
            <person name="Yoshizawa S."/>
            <person name="Kogure K."/>
            <person name="Iwasaki W."/>
        </authorList>
    </citation>
    <scope>NUCLEOTIDE SEQUENCE [LARGE SCALE GENOMIC DNA]</scope>
    <source>
        <strain evidence="1 2">KCTC 12100</strain>
    </source>
</reference>